<proteinExistence type="predicted"/>
<organism evidence="1 2">
    <name type="scientific">Vaccinium darrowii</name>
    <dbReference type="NCBI Taxonomy" id="229202"/>
    <lineage>
        <taxon>Eukaryota</taxon>
        <taxon>Viridiplantae</taxon>
        <taxon>Streptophyta</taxon>
        <taxon>Embryophyta</taxon>
        <taxon>Tracheophyta</taxon>
        <taxon>Spermatophyta</taxon>
        <taxon>Magnoliopsida</taxon>
        <taxon>eudicotyledons</taxon>
        <taxon>Gunneridae</taxon>
        <taxon>Pentapetalae</taxon>
        <taxon>asterids</taxon>
        <taxon>Ericales</taxon>
        <taxon>Ericaceae</taxon>
        <taxon>Vaccinioideae</taxon>
        <taxon>Vaccinieae</taxon>
        <taxon>Vaccinium</taxon>
    </lineage>
</organism>
<comment type="caution">
    <text evidence="1">The sequence shown here is derived from an EMBL/GenBank/DDBJ whole genome shotgun (WGS) entry which is preliminary data.</text>
</comment>
<accession>A0ACB7YYI7</accession>
<dbReference type="EMBL" id="CM037153">
    <property type="protein sequence ID" value="KAH7858368.1"/>
    <property type="molecule type" value="Genomic_DNA"/>
</dbReference>
<name>A0ACB7YYI7_9ERIC</name>
<dbReference type="Proteomes" id="UP000828048">
    <property type="component" value="Chromosome 3"/>
</dbReference>
<keyword evidence="2" id="KW-1185">Reference proteome</keyword>
<protein>
    <submittedName>
        <fullName evidence="1">Uncharacterized protein</fullName>
    </submittedName>
</protein>
<gene>
    <name evidence="1" type="ORF">Vadar_023071</name>
</gene>
<sequence>MAAFLVTWFCKFVLPIKDGMLMRPGIFKIASKMVDGGRLTVPVLASICQGLGMIVASLDPAIGNIVFSGRYLYSSLAEYFLTHFYTSGNLNHPLMTQYQGEAKARQYNDSEAQALSKLRRSRVAPLGHEVAEARTHG</sequence>
<evidence type="ECO:0000313" key="1">
    <source>
        <dbReference type="EMBL" id="KAH7858368.1"/>
    </source>
</evidence>
<evidence type="ECO:0000313" key="2">
    <source>
        <dbReference type="Proteomes" id="UP000828048"/>
    </source>
</evidence>
<reference evidence="1 2" key="1">
    <citation type="journal article" date="2021" name="Hortic Res">
        <title>High-quality reference genome and annotation aids understanding of berry development for evergreen blueberry (Vaccinium darrowii).</title>
        <authorList>
            <person name="Yu J."/>
            <person name="Hulse-Kemp A.M."/>
            <person name="Babiker E."/>
            <person name="Staton M."/>
        </authorList>
    </citation>
    <scope>NUCLEOTIDE SEQUENCE [LARGE SCALE GENOMIC DNA]</scope>
    <source>
        <strain evidence="2">cv. NJ 8807/NJ 8810</strain>
        <tissue evidence="1">Young leaf</tissue>
    </source>
</reference>